<gene>
    <name evidence="1" type="ORF">FPD46_05230</name>
</gene>
<evidence type="ECO:0000313" key="1">
    <source>
        <dbReference type="EMBL" id="TXE81692.1"/>
    </source>
</evidence>
<proteinExistence type="predicted"/>
<dbReference type="RefSeq" id="WP_147575632.1">
    <property type="nucleotide sequence ID" value="NZ_VOWB01000047.1"/>
</dbReference>
<dbReference type="Gene3D" id="1.10.1200.10">
    <property type="entry name" value="ACP-like"/>
    <property type="match status" value="1"/>
</dbReference>
<comment type="caution">
    <text evidence="1">The sequence shown here is derived from an EMBL/GenBank/DDBJ whole genome shotgun (WGS) entry which is preliminary data.</text>
</comment>
<dbReference type="Proteomes" id="UP000321310">
    <property type="component" value="Unassembled WGS sequence"/>
</dbReference>
<dbReference type="EMBL" id="VOWB01000047">
    <property type="protein sequence ID" value="TXE81692.1"/>
    <property type="molecule type" value="Genomic_DNA"/>
</dbReference>
<dbReference type="InterPro" id="IPR036736">
    <property type="entry name" value="ACP-like_sf"/>
</dbReference>
<dbReference type="AlphaFoldDB" id="A0A5C7DW04"/>
<name>A0A5C7DW04_9BACT</name>
<evidence type="ECO:0000313" key="2">
    <source>
        <dbReference type="Proteomes" id="UP000321310"/>
    </source>
</evidence>
<dbReference type="SUPFAM" id="SSF47336">
    <property type="entry name" value="ACP-like"/>
    <property type="match status" value="1"/>
</dbReference>
<accession>A0A5C7DW04</accession>
<organism evidence="1 2">
    <name type="scientific">Campylobacter peloridis</name>
    <dbReference type="NCBI Taxonomy" id="488546"/>
    <lineage>
        <taxon>Bacteria</taxon>
        <taxon>Pseudomonadati</taxon>
        <taxon>Campylobacterota</taxon>
        <taxon>Epsilonproteobacteria</taxon>
        <taxon>Campylobacterales</taxon>
        <taxon>Campylobacteraceae</taxon>
        <taxon>Campylobacter</taxon>
    </lineage>
</organism>
<sequence>MQVSFDDIQKMFDNINRSDVKPTSSNLVDEDIIDSIDMMKLILEIEKFIGKNLDAAYITPDNFEDFASIKNMLESIK</sequence>
<reference evidence="1 2" key="1">
    <citation type="submission" date="2019-07" db="EMBL/GenBank/DDBJ databases">
        <title>Rapid identification of Enteric Bacteria from Whole Genome Sequences (WGS) using Average Nucleotide Identity (ANI).</title>
        <authorList>
            <person name="Lane C."/>
        </authorList>
    </citation>
    <scope>NUCLEOTIDE SEQUENCE [LARGE SCALE GENOMIC DNA]</scope>
    <source>
        <strain evidence="1 2">2016D-0250</strain>
    </source>
</reference>
<protein>
    <submittedName>
        <fullName evidence="1">Acyl carrier protein</fullName>
    </submittedName>
</protein>